<dbReference type="Gene3D" id="1.20.1250.20">
    <property type="entry name" value="MFS general substrate transporter like domains"/>
    <property type="match status" value="1"/>
</dbReference>
<gene>
    <name evidence="9" type="ORF">F7310_04170</name>
</gene>
<dbReference type="PANTHER" id="PTHR23517">
    <property type="entry name" value="RESISTANCE PROTEIN MDTM, PUTATIVE-RELATED-RELATED"/>
    <property type="match status" value="1"/>
</dbReference>
<dbReference type="GO" id="GO:0005886">
    <property type="term" value="C:plasma membrane"/>
    <property type="evidence" value="ECO:0007669"/>
    <property type="project" value="UniProtKB-SubCell"/>
</dbReference>
<protein>
    <submittedName>
        <fullName evidence="9">Peptide transporter</fullName>
    </submittedName>
</protein>
<proteinExistence type="predicted"/>
<dbReference type="AlphaFoldDB" id="A0A1L4BRY0"/>
<evidence type="ECO:0000313" key="10">
    <source>
        <dbReference type="Proteomes" id="UP000184222"/>
    </source>
</evidence>
<keyword evidence="4 8" id="KW-0812">Transmembrane</keyword>
<dbReference type="InterPro" id="IPR036259">
    <property type="entry name" value="MFS_trans_sf"/>
</dbReference>
<dbReference type="InterPro" id="IPR005279">
    <property type="entry name" value="Dipep/tripep_permease"/>
</dbReference>
<feature type="transmembrane region" description="Helical" evidence="8">
    <location>
        <begin position="350"/>
        <end position="368"/>
    </location>
</feature>
<evidence type="ECO:0000256" key="8">
    <source>
        <dbReference type="SAM" id="Phobius"/>
    </source>
</evidence>
<dbReference type="RefSeq" id="WP_072712011.1">
    <property type="nucleotide sequence ID" value="NZ_CP016796.1"/>
</dbReference>
<dbReference type="GO" id="GO:0015833">
    <property type="term" value="P:peptide transport"/>
    <property type="evidence" value="ECO:0007669"/>
    <property type="project" value="UniProtKB-KW"/>
</dbReference>
<dbReference type="NCBIfam" id="TIGR00924">
    <property type="entry name" value="yjdL_sub1_fam"/>
    <property type="match status" value="1"/>
</dbReference>
<evidence type="ECO:0000256" key="6">
    <source>
        <dbReference type="ARBA" id="ARBA00022989"/>
    </source>
</evidence>
<feature type="transmembrane region" description="Helical" evidence="8">
    <location>
        <begin position="149"/>
        <end position="170"/>
    </location>
</feature>
<feature type="transmembrane region" description="Helical" evidence="8">
    <location>
        <begin position="82"/>
        <end position="104"/>
    </location>
</feature>
<evidence type="ECO:0000256" key="3">
    <source>
        <dbReference type="ARBA" id="ARBA00022475"/>
    </source>
</evidence>
<evidence type="ECO:0000256" key="7">
    <source>
        <dbReference type="ARBA" id="ARBA00023136"/>
    </source>
</evidence>
<evidence type="ECO:0000256" key="1">
    <source>
        <dbReference type="ARBA" id="ARBA00004651"/>
    </source>
</evidence>
<feature type="transmembrane region" description="Helical" evidence="8">
    <location>
        <begin position="176"/>
        <end position="198"/>
    </location>
</feature>
<feature type="transmembrane region" description="Helical" evidence="8">
    <location>
        <begin position="275"/>
        <end position="301"/>
    </location>
</feature>
<keyword evidence="3" id="KW-1003">Cell membrane</keyword>
<dbReference type="EMBL" id="CP016796">
    <property type="protein sequence ID" value="API86602.1"/>
    <property type="molecule type" value="Genomic_DNA"/>
</dbReference>
<keyword evidence="2" id="KW-0813">Transport</keyword>
<evidence type="ECO:0000313" key="9">
    <source>
        <dbReference type="EMBL" id="API86602.1"/>
    </source>
</evidence>
<dbReference type="Pfam" id="PF00854">
    <property type="entry name" value="PTR2"/>
    <property type="match status" value="1"/>
</dbReference>
<feature type="transmembrane region" description="Helical" evidence="8">
    <location>
        <begin position="380"/>
        <end position="406"/>
    </location>
</feature>
<feature type="transmembrane region" description="Helical" evidence="8">
    <location>
        <begin position="418"/>
        <end position="437"/>
    </location>
</feature>
<feature type="transmembrane region" description="Helical" evidence="8">
    <location>
        <begin position="12"/>
        <end position="36"/>
    </location>
</feature>
<dbReference type="SUPFAM" id="SSF103473">
    <property type="entry name" value="MFS general substrate transporter"/>
    <property type="match status" value="1"/>
</dbReference>
<feature type="transmembrane region" description="Helical" evidence="8">
    <location>
        <begin position="321"/>
        <end position="338"/>
    </location>
</feature>
<dbReference type="InterPro" id="IPR000109">
    <property type="entry name" value="POT_fam"/>
</dbReference>
<dbReference type="Proteomes" id="UP000184222">
    <property type="component" value="Chromosome"/>
</dbReference>
<feature type="transmembrane region" description="Helical" evidence="8">
    <location>
        <begin position="457"/>
        <end position="479"/>
    </location>
</feature>
<keyword evidence="7 8" id="KW-0472">Membrane</keyword>
<dbReference type="GO" id="GO:1904680">
    <property type="term" value="F:peptide transmembrane transporter activity"/>
    <property type="evidence" value="ECO:0007669"/>
    <property type="project" value="InterPro"/>
</dbReference>
<organism evidence="9 10">
    <name type="scientific">Francisella uliginis</name>
    <dbReference type="NCBI Taxonomy" id="573570"/>
    <lineage>
        <taxon>Bacteria</taxon>
        <taxon>Pseudomonadati</taxon>
        <taxon>Pseudomonadota</taxon>
        <taxon>Gammaproteobacteria</taxon>
        <taxon>Thiotrichales</taxon>
        <taxon>Francisellaceae</taxon>
        <taxon>Francisella</taxon>
    </lineage>
</organism>
<dbReference type="STRING" id="573570.F7310_04170"/>
<evidence type="ECO:0000256" key="2">
    <source>
        <dbReference type="ARBA" id="ARBA00022448"/>
    </source>
</evidence>
<keyword evidence="5" id="KW-0571">Peptide transport</keyword>
<sequence length="490" mass="53946">MFKDLKSKQSFTIAAITFWGQFATYSLISILILYLTKSTSHYGLGFSEHRAYSFQGVSQAMGYAILMIGGYIADKYLGLRRAILLGSLLMAFSYLLIFLSGFFVQYTNEFFIFSYALIPASSSLFLGTSSGMVSKIYSTDYKAAKGAMTSFYIAINLGSLIAFAISPILIGYKYGALAVLAIVFVGKTIAALNFYYRFEMYDNVVDKIDKESMPFKSKSIVISYLVIAYVLTLIFYQIPNQANIILGTISIICLLAFLLRTIVGLKAQIRIKQVIGLFLIVIAVVFFVVYNQMGSTLILLAKNNSDLNLLGLTVKPASYNLINPIIIIFGGMALIRIYPLIPRFYIPYQFAVGVLLSAISLLVLYYAFLNTSTGVINGNYIGLTFVLLSIAELFVSAIGLSMIGIYCDPKTMGFAMGAWYIACSLSNSITGLVNQVVALPKDGVSILISANIYKDYFLDMGAIVLVVGIAICVVTFAMVKFMKKRSIDFV</sequence>
<feature type="transmembrane region" description="Helical" evidence="8">
    <location>
        <begin position="244"/>
        <end position="263"/>
    </location>
</feature>
<feature type="transmembrane region" description="Helical" evidence="8">
    <location>
        <begin position="56"/>
        <end position="73"/>
    </location>
</feature>
<name>A0A1L4BRY0_9GAMM</name>
<dbReference type="KEGG" id="frx:F7310_04170"/>
<reference evidence="9 10" key="1">
    <citation type="journal article" date="2016" name="Appl. Environ. Microbiol.">
        <title>Whole genome relationships among Francisella bacteria of diverse origin define new species and provide specific regions for detection.</title>
        <authorList>
            <person name="Challacombe J.F."/>
            <person name="Petersen J.M."/>
            <person name="Gallegos-Graves V."/>
            <person name="Hodge D."/>
            <person name="Pillai S."/>
            <person name="Kuske C.R."/>
        </authorList>
    </citation>
    <scope>NUCLEOTIDE SEQUENCE [LARGE SCALE GENOMIC DNA]</scope>
    <source>
        <strain evidence="10">TX07-7310</strain>
    </source>
</reference>
<keyword evidence="5" id="KW-0653">Protein transport</keyword>
<evidence type="ECO:0000256" key="4">
    <source>
        <dbReference type="ARBA" id="ARBA00022692"/>
    </source>
</evidence>
<keyword evidence="6 8" id="KW-1133">Transmembrane helix</keyword>
<dbReference type="PANTHER" id="PTHR23517:SF15">
    <property type="entry name" value="PROTON-DEPENDENT OLIGOPEPTIDE FAMILY TRANSPORT PROTEIN"/>
    <property type="match status" value="1"/>
</dbReference>
<keyword evidence="10" id="KW-1185">Reference proteome</keyword>
<evidence type="ECO:0000256" key="5">
    <source>
        <dbReference type="ARBA" id="ARBA00022856"/>
    </source>
</evidence>
<feature type="transmembrane region" description="Helical" evidence="8">
    <location>
        <begin position="219"/>
        <end position="238"/>
    </location>
</feature>
<dbReference type="InterPro" id="IPR050171">
    <property type="entry name" value="MFS_Transporters"/>
</dbReference>
<feature type="transmembrane region" description="Helical" evidence="8">
    <location>
        <begin position="110"/>
        <end position="128"/>
    </location>
</feature>
<comment type="subcellular location">
    <subcellularLocation>
        <location evidence="1">Cell membrane</location>
        <topology evidence="1">Multi-pass membrane protein</topology>
    </subcellularLocation>
</comment>
<accession>A0A1L4BRY0</accession>